<comment type="subcellular location">
    <subcellularLocation>
        <location evidence="1 12">Mitochondrion membrane</location>
        <topology evidence="1 12">Single-pass membrane protein</topology>
    </subcellularLocation>
</comment>
<dbReference type="GO" id="GO:0031966">
    <property type="term" value="C:mitochondrial membrane"/>
    <property type="evidence" value="ECO:0007669"/>
    <property type="project" value="UniProtKB-SubCell"/>
</dbReference>
<evidence type="ECO:0000256" key="3">
    <source>
        <dbReference type="ARBA" id="ARBA00011291"/>
    </source>
</evidence>
<keyword evidence="8 13" id="KW-1133">Transmembrane helix</keyword>
<dbReference type="GO" id="GO:0045259">
    <property type="term" value="C:proton-transporting ATP synthase complex"/>
    <property type="evidence" value="ECO:0007669"/>
    <property type="project" value="UniProtKB-KW"/>
</dbReference>
<evidence type="ECO:0000256" key="6">
    <source>
        <dbReference type="ARBA" id="ARBA00022692"/>
    </source>
</evidence>
<feature type="transmembrane region" description="Helical" evidence="13">
    <location>
        <begin position="6"/>
        <end position="29"/>
    </location>
</feature>
<dbReference type="CTD" id="4509"/>
<keyword evidence="9 12" id="KW-0406">Ion transport</keyword>
<evidence type="ECO:0000256" key="10">
    <source>
        <dbReference type="ARBA" id="ARBA00023128"/>
    </source>
</evidence>
<evidence type="ECO:0000256" key="5">
    <source>
        <dbReference type="ARBA" id="ARBA00022547"/>
    </source>
</evidence>
<evidence type="ECO:0000256" key="7">
    <source>
        <dbReference type="ARBA" id="ARBA00022781"/>
    </source>
</evidence>
<reference evidence="14" key="1">
    <citation type="journal article" date="2019" name="Genes (Basel)">
        <title>Complete Mitogenome of a Leaf-Mining Buprestid Beetle, Trachys auricollis, and Its Phylogenetic Implications.</title>
        <authorList>
            <person name="Xiao L."/>
            <person name="Zhang S."/>
            <person name="Long C."/>
            <person name="Guo Q."/>
            <person name="Xu J."/>
            <person name="Dai X."/>
            <person name="Wang J."/>
        </authorList>
    </citation>
    <scope>NUCLEOTIDE SEQUENCE</scope>
</reference>
<keyword evidence="11 13" id="KW-0472">Membrane</keyword>
<dbReference type="InterPro" id="IPR001421">
    <property type="entry name" value="ATP8_metazoa"/>
</dbReference>
<comment type="subunit">
    <text evidence="3">F-type ATPases have 2 components, CF(1) - the catalytic core - and CF(0) - the membrane proton channel.</text>
</comment>
<evidence type="ECO:0000256" key="11">
    <source>
        <dbReference type="ARBA" id="ARBA00023136"/>
    </source>
</evidence>
<keyword evidence="7 12" id="KW-0375">Hydrogen ion transport</keyword>
<protein>
    <recommendedName>
        <fullName evidence="12">ATP synthase complex subunit 8</fullName>
    </recommendedName>
</protein>
<evidence type="ECO:0000256" key="9">
    <source>
        <dbReference type="ARBA" id="ARBA00023065"/>
    </source>
</evidence>
<name>A0A6C0AA65_9COLE</name>
<organism evidence="14">
    <name type="scientific">Trachys auricollis</name>
    <dbReference type="NCBI Taxonomy" id="2705174"/>
    <lineage>
        <taxon>Eukaryota</taxon>
        <taxon>Metazoa</taxon>
        <taxon>Ecdysozoa</taxon>
        <taxon>Arthropoda</taxon>
        <taxon>Hexapoda</taxon>
        <taxon>Insecta</taxon>
        <taxon>Pterygota</taxon>
        <taxon>Neoptera</taxon>
        <taxon>Endopterygota</taxon>
        <taxon>Coleoptera</taxon>
        <taxon>Polyphaga</taxon>
        <taxon>Elateriformia</taxon>
        <taxon>Buprestoidea</taxon>
        <taxon>Buprestidae</taxon>
        <taxon>Agrilinae</taxon>
        <taxon>Trachys</taxon>
    </lineage>
</organism>
<dbReference type="GO" id="GO:0015986">
    <property type="term" value="P:proton motive force-driven ATP synthesis"/>
    <property type="evidence" value="ECO:0007669"/>
    <property type="project" value="InterPro"/>
</dbReference>
<gene>
    <name evidence="14" type="primary">ATP8</name>
</gene>
<keyword evidence="6 12" id="KW-0812">Transmembrane</keyword>
<dbReference type="GeneID" id="44152622"/>
<dbReference type="AlphaFoldDB" id="A0A6C0AA65"/>
<evidence type="ECO:0000256" key="4">
    <source>
        <dbReference type="ARBA" id="ARBA00022448"/>
    </source>
</evidence>
<evidence type="ECO:0000256" key="1">
    <source>
        <dbReference type="ARBA" id="ARBA00004304"/>
    </source>
</evidence>
<dbReference type="RefSeq" id="YP_009732539.1">
    <property type="nucleotide sequence ID" value="NC_046045.1"/>
</dbReference>
<dbReference type="EMBL" id="MH638286">
    <property type="protein sequence ID" value="QHS71062.1"/>
    <property type="molecule type" value="Genomic_DNA"/>
</dbReference>
<geneLocation type="mitochondrion" evidence="14"/>
<dbReference type="GO" id="GO:0015078">
    <property type="term" value="F:proton transmembrane transporter activity"/>
    <property type="evidence" value="ECO:0007669"/>
    <property type="project" value="InterPro"/>
</dbReference>
<evidence type="ECO:0000256" key="12">
    <source>
        <dbReference type="RuleBase" id="RU003661"/>
    </source>
</evidence>
<sequence length="52" mass="6188">MPQMAPLSWLLLFSIFSLTFIIFVMINYYSIIYTTPKNSLKGKVSNKINWKW</sequence>
<dbReference type="Pfam" id="PF00895">
    <property type="entry name" value="ATP-synt_8"/>
    <property type="match status" value="1"/>
</dbReference>
<keyword evidence="10 12" id="KW-0496">Mitochondrion</keyword>
<evidence type="ECO:0000256" key="13">
    <source>
        <dbReference type="SAM" id="Phobius"/>
    </source>
</evidence>
<proteinExistence type="inferred from homology"/>
<keyword evidence="4 12" id="KW-0813">Transport</keyword>
<comment type="similarity">
    <text evidence="2 12">Belongs to the ATPase protein 8 family.</text>
</comment>
<evidence type="ECO:0000256" key="8">
    <source>
        <dbReference type="ARBA" id="ARBA00022989"/>
    </source>
</evidence>
<accession>A0A6C0AA65</accession>
<evidence type="ECO:0000256" key="2">
    <source>
        <dbReference type="ARBA" id="ARBA00008892"/>
    </source>
</evidence>
<evidence type="ECO:0000313" key="14">
    <source>
        <dbReference type="EMBL" id="QHS71062.1"/>
    </source>
</evidence>
<keyword evidence="5 12" id="KW-0138">CF(0)</keyword>